<dbReference type="SUPFAM" id="SSF81585">
    <property type="entry name" value="PsbU/PolX domain-like"/>
    <property type="match status" value="1"/>
</dbReference>
<organism evidence="6">
    <name type="scientific">Guillardia theta (strain CCMP2712)</name>
    <name type="common">Cryptophyte</name>
    <dbReference type="NCBI Taxonomy" id="905079"/>
    <lineage>
        <taxon>Eukaryota</taxon>
        <taxon>Cryptophyceae</taxon>
        <taxon>Pyrenomonadales</taxon>
        <taxon>Geminigeraceae</taxon>
        <taxon>Guillardia</taxon>
    </lineage>
</organism>
<dbReference type="NCBIfam" id="TIGR01409">
    <property type="entry name" value="TAT_signal_seq"/>
    <property type="match status" value="1"/>
</dbReference>
<evidence type="ECO:0000256" key="3">
    <source>
        <dbReference type="ARBA" id="ARBA00023078"/>
    </source>
</evidence>
<reference evidence="6 8" key="1">
    <citation type="journal article" date="2012" name="Nature">
        <title>Algal genomes reveal evolutionary mosaicism and the fate of nucleomorphs.</title>
        <authorList>
            <consortium name="DOE Joint Genome Institute"/>
            <person name="Curtis B.A."/>
            <person name="Tanifuji G."/>
            <person name="Burki F."/>
            <person name="Gruber A."/>
            <person name="Irimia M."/>
            <person name="Maruyama S."/>
            <person name="Arias M.C."/>
            <person name="Ball S.G."/>
            <person name="Gile G.H."/>
            <person name="Hirakawa Y."/>
            <person name="Hopkins J.F."/>
            <person name="Kuo A."/>
            <person name="Rensing S.A."/>
            <person name="Schmutz J."/>
            <person name="Symeonidi A."/>
            <person name="Elias M."/>
            <person name="Eveleigh R.J."/>
            <person name="Herman E.K."/>
            <person name="Klute M.J."/>
            <person name="Nakayama T."/>
            <person name="Obornik M."/>
            <person name="Reyes-Prieto A."/>
            <person name="Armbrust E.V."/>
            <person name="Aves S.J."/>
            <person name="Beiko R.G."/>
            <person name="Coutinho P."/>
            <person name="Dacks J.B."/>
            <person name="Durnford D.G."/>
            <person name="Fast N.M."/>
            <person name="Green B.R."/>
            <person name="Grisdale C.J."/>
            <person name="Hempel F."/>
            <person name="Henrissat B."/>
            <person name="Hoppner M.P."/>
            <person name="Ishida K."/>
            <person name="Kim E."/>
            <person name="Koreny L."/>
            <person name="Kroth P.G."/>
            <person name="Liu Y."/>
            <person name="Malik S.B."/>
            <person name="Maier U.G."/>
            <person name="McRose D."/>
            <person name="Mock T."/>
            <person name="Neilson J.A."/>
            <person name="Onodera N.T."/>
            <person name="Poole A.M."/>
            <person name="Pritham E.J."/>
            <person name="Richards T.A."/>
            <person name="Rocap G."/>
            <person name="Roy S.W."/>
            <person name="Sarai C."/>
            <person name="Schaack S."/>
            <person name="Shirato S."/>
            <person name="Slamovits C.H."/>
            <person name="Spencer D.F."/>
            <person name="Suzuki S."/>
            <person name="Worden A.Z."/>
            <person name="Zauner S."/>
            <person name="Barry K."/>
            <person name="Bell C."/>
            <person name="Bharti A.K."/>
            <person name="Crow J.A."/>
            <person name="Grimwood J."/>
            <person name="Kramer R."/>
            <person name="Lindquist E."/>
            <person name="Lucas S."/>
            <person name="Salamov A."/>
            <person name="McFadden G.I."/>
            <person name="Lane C.E."/>
            <person name="Keeling P.J."/>
            <person name="Gray M.W."/>
            <person name="Grigoriev I.V."/>
            <person name="Archibald J.M."/>
        </authorList>
    </citation>
    <scope>NUCLEOTIDE SEQUENCE</scope>
    <source>
        <strain evidence="6 8">CCMP2712</strain>
    </source>
</reference>
<keyword evidence="4" id="KW-0472">Membrane</keyword>
<dbReference type="OrthoDB" id="203347at2759"/>
<dbReference type="KEGG" id="gtt:GUITHDRAFT_65512"/>
<dbReference type="STRING" id="905079.L1JVD9"/>
<dbReference type="AlphaFoldDB" id="L1JVD9"/>
<evidence type="ECO:0000313" key="8">
    <source>
        <dbReference type="Proteomes" id="UP000011087"/>
    </source>
</evidence>
<dbReference type="InterPro" id="IPR006311">
    <property type="entry name" value="TAT_signal"/>
</dbReference>
<dbReference type="InterPro" id="IPR019546">
    <property type="entry name" value="TAT_signal_bac_arc"/>
</dbReference>
<proteinExistence type="inferred from homology"/>
<name>L1JVD9_GUITC</name>
<dbReference type="GeneID" id="17308790"/>
<dbReference type="GO" id="GO:0015979">
    <property type="term" value="P:photosynthesis"/>
    <property type="evidence" value="ECO:0007669"/>
    <property type="project" value="InterPro"/>
</dbReference>
<evidence type="ECO:0000256" key="4">
    <source>
        <dbReference type="ARBA" id="ARBA00023136"/>
    </source>
</evidence>
<sequence length="122" mass="13484">MQADGLSRRDLIKNVAAFGVAAAPVLANAEIDYANVPFLGGSDKIDINNANVRVYTKLPGMYPTIAGIICKYGPYQTVEDLYKVPSLSAEQKQIIKKYEKNLLALDPAPEYIEDKFNNGLYR</sequence>
<keyword evidence="8" id="KW-1185">Reference proteome</keyword>
<dbReference type="GO" id="GO:0019898">
    <property type="term" value="C:extrinsic component of membrane"/>
    <property type="evidence" value="ECO:0007669"/>
    <property type="project" value="InterPro"/>
</dbReference>
<dbReference type="PROSITE" id="PS51318">
    <property type="entry name" value="TAT"/>
    <property type="match status" value="1"/>
</dbReference>
<gene>
    <name evidence="6" type="ORF">GUITHDRAFT_65512</name>
</gene>
<dbReference type="GO" id="GO:0042549">
    <property type="term" value="P:photosystem II stabilization"/>
    <property type="evidence" value="ECO:0007669"/>
    <property type="project" value="InterPro"/>
</dbReference>
<dbReference type="Gene3D" id="1.10.150.320">
    <property type="entry name" value="Photosystem II 12 kDa extrinsic protein"/>
    <property type="match status" value="1"/>
</dbReference>
<comment type="similarity">
    <text evidence="2">Belongs to the PsbU family.</text>
</comment>
<keyword evidence="3" id="KW-0793">Thylakoid</keyword>
<protein>
    <recommendedName>
        <fullName evidence="5">Photosystem II 12 kDa extrinsic protein</fullName>
    </recommendedName>
</protein>
<dbReference type="Proteomes" id="UP000011087">
    <property type="component" value="Unassembled WGS sequence"/>
</dbReference>
<dbReference type="EnsemblProtists" id="EKX52337">
    <property type="protein sequence ID" value="EKX52337"/>
    <property type="gene ID" value="GUITHDRAFT_65512"/>
</dbReference>
<dbReference type="RefSeq" id="XP_005839317.1">
    <property type="nucleotide sequence ID" value="XM_005839260.1"/>
</dbReference>
<evidence type="ECO:0000313" key="7">
    <source>
        <dbReference type="EnsemblProtists" id="EKX52337"/>
    </source>
</evidence>
<dbReference type="GO" id="GO:0009523">
    <property type="term" value="C:photosystem II"/>
    <property type="evidence" value="ECO:0007669"/>
    <property type="project" value="InterPro"/>
</dbReference>
<evidence type="ECO:0000313" key="6">
    <source>
        <dbReference type="EMBL" id="EKX52337.1"/>
    </source>
</evidence>
<dbReference type="PaxDb" id="55529-EKX52337"/>
<evidence type="ECO:0000256" key="5">
    <source>
        <dbReference type="ARBA" id="ARBA00043089"/>
    </source>
</evidence>
<evidence type="ECO:0000256" key="1">
    <source>
        <dbReference type="ARBA" id="ARBA00004170"/>
    </source>
</evidence>
<dbReference type="Pfam" id="PF06514">
    <property type="entry name" value="PsbU"/>
    <property type="match status" value="1"/>
</dbReference>
<dbReference type="EMBL" id="JH992973">
    <property type="protein sequence ID" value="EKX52337.1"/>
    <property type="molecule type" value="Genomic_DNA"/>
</dbReference>
<dbReference type="NCBIfam" id="NF002708">
    <property type="entry name" value="PRK02515.1"/>
    <property type="match status" value="1"/>
</dbReference>
<dbReference type="eggNOG" id="ENOG502S50I">
    <property type="taxonomic scope" value="Eukaryota"/>
</dbReference>
<evidence type="ECO:0000256" key="2">
    <source>
        <dbReference type="ARBA" id="ARBA00010827"/>
    </source>
</evidence>
<reference evidence="7" key="3">
    <citation type="submission" date="2015-06" db="UniProtKB">
        <authorList>
            <consortium name="EnsemblProtists"/>
        </authorList>
    </citation>
    <scope>IDENTIFICATION</scope>
</reference>
<reference evidence="8" key="2">
    <citation type="submission" date="2012-11" db="EMBL/GenBank/DDBJ databases">
        <authorList>
            <person name="Kuo A."/>
            <person name="Curtis B.A."/>
            <person name="Tanifuji G."/>
            <person name="Burki F."/>
            <person name="Gruber A."/>
            <person name="Irimia M."/>
            <person name="Maruyama S."/>
            <person name="Arias M.C."/>
            <person name="Ball S.G."/>
            <person name="Gile G.H."/>
            <person name="Hirakawa Y."/>
            <person name="Hopkins J.F."/>
            <person name="Rensing S.A."/>
            <person name="Schmutz J."/>
            <person name="Symeonidi A."/>
            <person name="Elias M."/>
            <person name="Eveleigh R.J."/>
            <person name="Herman E.K."/>
            <person name="Klute M.J."/>
            <person name="Nakayama T."/>
            <person name="Obornik M."/>
            <person name="Reyes-Prieto A."/>
            <person name="Armbrust E.V."/>
            <person name="Aves S.J."/>
            <person name="Beiko R.G."/>
            <person name="Coutinho P."/>
            <person name="Dacks J.B."/>
            <person name="Durnford D.G."/>
            <person name="Fast N.M."/>
            <person name="Green B.R."/>
            <person name="Grisdale C."/>
            <person name="Hempe F."/>
            <person name="Henrissat B."/>
            <person name="Hoppner M.P."/>
            <person name="Ishida K.-I."/>
            <person name="Kim E."/>
            <person name="Koreny L."/>
            <person name="Kroth P.G."/>
            <person name="Liu Y."/>
            <person name="Malik S.-B."/>
            <person name="Maier U.G."/>
            <person name="McRose D."/>
            <person name="Mock T."/>
            <person name="Neilson J.A."/>
            <person name="Onodera N.T."/>
            <person name="Poole A.M."/>
            <person name="Pritham E.J."/>
            <person name="Richards T.A."/>
            <person name="Rocap G."/>
            <person name="Roy S.W."/>
            <person name="Sarai C."/>
            <person name="Schaack S."/>
            <person name="Shirato S."/>
            <person name="Slamovits C.H."/>
            <person name="Spencer D.F."/>
            <person name="Suzuki S."/>
            <person name="Worden A.Z."/>
            <person name="Zauner S."/>
            <person name="Barry K."/>
            <person name="Bell C."/>
            <person name="Bharti A.K."/>
            <person name="Crow J.A."/>
            <person name="Grimwood J."/>
            <person name="Kramer R."/>
            <person name="Lindquist E."/>
            <person name="Lucas S."/>
            <person name="Salamov A."/>
            <person name="McFadden G.I."/>
            <person name="Lane C.E."/>
            <person name="Keeling P.J."/>
            <person name="Gray M.W."/>
            <person name="Grigoriev I.V."/>
            <person name="Archibald J.M."/>
        </authorList>
    </citation>
    <scope>NUCLEOTIDE SEQUENCE</scope>
    <source>
        <strain evidence="8">CCMP2712</strain>
    </source>
</reference>
<dbReference type="OMA" id="ATSLRMM"/>
<dbReference type="InterPro" id="IPR010527">
    <property type="entry name" value="PSII_PsbU"/>
</dbReference>
<comment type="subcellular location">
    <subcellularLocation>
        <location evidence="1">Membrane</location>
        <topology evidence="1">Peripheral membrane protein</topology>
    </subcellularLocation>
</comment>
<dbReference type="HOGENOM" id="CLU_141240_1_0_1"/>
<accession>L1JVD9</accession>